<dbReference type="AlphaFoldDB" id="A0A549T4H2"/>
<evidence type="ECO:0000313" key="8">
    <source>
        <dbReference type="Proteomes" id="UP000316781"/>
    </source>
</evidence>
<evidence type="ECO:0000256" key="3">
    <source>
        <dbReference type="ARBA" id="ARBA00022764"/>
    </source>
</evidence>
<feature type="domain" description="Heparinase II/III-like C-terminal" evidence="5">
    <location>
        <begin position="324"/>
        <end position="540"/>
    </location>
</feature>
<proteinExistence type="predicted"/>
<dbReference type="PANTHER" id="PTHR39210">
    <property type="entry name" value="HEPARIN-SULFATE LYASE"/>
    <property type="match status" value="1"/>
</dbReference>
<evidence type="ECO:0000256" key="2">
    <source>
        <dbReference type="ARBA" id="ARBA00022729"/>
    </source>
</evidence>
<name>A0A549T4H2_METSR</name>
<keyword evidence="2" id="KW-0732">Signal</keyword>
<dbReference type="InterPro" id="IPR031680">
    <property type="entry name" value="Hepar_II_III_N"/>
</dbReference>
<keyword evidence="3" id="KW-0574">Periplasm</keyword>
<keyword evidence="4" id="KW-0456">Lyase</keyword>
<dbReference type="Pfam" id="PF07940">
    <property type="entry name" value="Hepar_II_III_C"/>
    <property type="match status" value="1"/>
</dbReference>
<accession>A0A549T4H2</accession>
<comment type="subcellular location">
    <subcellularLocation>
        <location evidence="1">Periplasm</location>
    </subcellularLocation>
</comment>
<organism evidence="7 8">
    <name type="scientific">Methylosinus sporium</name>
    <dbReference type="NCBI Taxonomy" id="428"/>
    <lineage>
        <taxon>Bacteria</taxon>
        <taxon>Pseudomonadati</taxon>
        <taxon>Pseudomonadota</taxon>
        <taxon>Alphaproteobacteria</taxon>
        <taxon>Hyphomicrobiales</taxon>
        <taxon>Methylocystaceae</taxon>
        <taxon>Methylosinus</taxon>
    </lineage>
</organism>
<dbReference type="InterPro" id="IPR008929">
    <property type="entry name" value="Chondroitin_lyas"/>
</dbReference>
<evidence type="ECO:0000259" key="6">
    <source>
        <dbReference type="Pfam" id="PF16889"/>
    </source>
</evidence>
<dbReference type="PANTHER" id="PTHR39210:SF1">
    <property type="entry name" value="HEPARIN-SULFATE LYASE"/>
    <property type="match status" value="1"/>
</dbReference>
<dbReference type="InterPro" id="IPR012480">
    <property type="entry name" value="Hepar_II_III_C"/>
</dbReference>
<protein>
    <submittedName>
        <fullName evidence="7">Uncharacterized protein</fullName>
    </submittedName>
</protein>
<dbReference type="Proteomes" id="UP000316781">
    <property type="component" value="Unassembled WGS sequence"/>
</dbReference>
<dbReference type="SUPFAM" id="SSF48230">
    <property type="entry name" value="Chondroitin AC/alginate lyase"/>
    <property type="match status" value="1"/>
</dbReference>
<evidence type="ECO:0000259" key="5">
    <source>
        <dbReference type="Pfam" id="PF07940"/>
    </source>
</evidence>
<sequence length="561" mass="63143">MKDVGPFQKMTRAIAFGRRVPLRKLVSRIERDLRRRAPRRSPAPVVVPPLAARPPLPLFAPRHGRLERVGDKFLLIFLGQSFETGPNVDWRCRHEDSASQLWRMNLHYMEYLEEVDDALFTDLARQWIGGNLGDEPECWKDSWNSYSLSLRVVVWMQQLAARRLCLSEAAAPLITSLASQICHLEKNLETDLGGNHLVKNIKALIWASAFFAGPMADRWRALGTRLLIDELARQIPLDGVHYERSPSYHCQVFADVLECRRALGVGPSTGRIDEALERMAQATADLAHPDGRVALFNDAGLSMSYEPGECLEVYARLFGSRPTPQRVFAYPQGGYFGLRNGADYFVADFGRIGPDDLPAHAHGDIGSFEWSVAGERIFVDQGVFEYVAGEKRRRARSAANHNTLCFENADQADFFSAFRCGRRPDLNVRFYDRTKDGFVLEGSHNGFANLPGGPIHVRRLSVRSSEVVIRDRIEPFSKRPAALGFLLHPEALAEVADNGARIRRGGSEILMICAQKIEIERAVWWPDMGRERETTRLRVRLGSDRSEITTILRVSSHSVGA</sequence>
<gene>
    <name evidence="7" type="ORF">FM996_03745</name>
</gene>
<dbReference type="GO" id="GO:0042597">
    <property type="term" value="C:periplasmic space"/>
    <property type="evidence" value="ECO:0007669"/>
    <property type="project" value="UniProtKB-SubCell"/>
</dbReference>
<evidence type="ECO:0000256" key="4">
    <source>
        <dbReference type="ARBA" id="ARBA00023239"/>
    </source>
</evidence>
<dbReference type="EMBL" id="VJMF01000016">
    <property type="protein sequence ID" value="TRL36796.1"/>
    <property type="molecule type" value="Genomic_DNA"/>
</dbReference>
<evidence type="ECO:0000256" key="1">
    <source>
        <dbReference type="ARBA" id="ARBA00004418"/>
    </source>
</evidence>
<feature type="domain" description="Heparin-sulfate lyase N-terminal" evidence="6">
    <location>
        <begin position="126"/>
        <end position="318"/>
    </location>
</feature>
<evidence type="ECO:0000313" key="7">
    <source>
        <dbReference type="EMBL" id="TRL36796.1"/>
    </source>
</evidence>
<reference evidence="7 8" key="1">
    <citation type="submission" date="2019-07" db="EMBL/GenBank/DDBJ databases">
        <title>Ln-dependent methylotrophs.</title>
        <authorList>
            <person name="Tani A."/>
        </authorList>
    </citation>
    <scope>NUCLEOTIDE SEQUENCE [LARGE SCALE GENOMIC DNA]</scope>
    <source>
        <strain evidence="7 8">SM89A</strain>
    </source>
</reference>
<dbReference type="Gene3D" id="2.70.98.70">
    <property type="match status" value="1"/>
</dbReference>
<dbReference type="GO" id="GO:0016829">
    <property type="term" value="F:lyase activity"/>
    <property type="evidence" value="ECO:0007669"/>
    <property type="project" value="UniProtKB-KW"/>
</dbReference>
<dbReference type="Gene3D" id="1.50.10.100">
    <property type="entry name" value="Chondroitin AC/alginate lyase"/>
    <property type="match status" value="1"/>
</dbReference>
<comment type="caution">
    <text evidence="7">The sequence shown here is derived from an EMBL/GenBank/DDBJ whole genome shotgun (WGS) entry which is preliminary data.</text>
</comment>
<dbReference type="Pfam" id="PF16889">
    <property type="entry name" value="Hepar_II_III_N"/>
    <property type="match status" value="1"/>
</dbReference>